<feature type="transmembrane region" description="Helical" evidence="8">
    <location>
        <begin position="242"/>
        <end position="263"/>
    </location>
</feature>
<gene>
    <name evidence="11" type="ORF">JM946_17420</name>
</gene>
<keyword evidence="4" id="KW-0808">Transferase</keyword>
<dbReference type="InterPro" id="IPR029044">
    <property type="entry name" value="Nucleotide-diphossugar_trans"/>
</dbReference>
<feature type="domain" description="Glycosyltransferase 2-like" evidence="9">
    <location>
        <begin position="9"/>
        <end position="174"/>
    </location>
</feature>
<keyword evidence="12" id="KW-1185">Reference proteome</keyword>
<feature type="domain" description="GtrA/DPMS transmembrane" evidence="10">
    <location>
        <begin position="255"/>
        <end position="356"/>
    </location>
</feature>
<protein>
    <submittedName>
        <fullName evidence="11">Glycosyltransferase family 2 protein</fullName>
    </submittedName>
</protein>
<dbReference type="InterPro" id="IPR039528">
    <property type="entry name" value="DPM1-like"/>
</dbReference>
<dbReference type="Gene3D" id="3.90.550.10">
    <property type="entry name" value="Spore Coat Polysaccharide Biosynthesis Protein SpsA, Chain A"/>
    <property type="match status" value="1"/>
</dbReference>
<dbReference type="RefSeq" id="WP_203168610.1">
    <property type="nucleotide sequence ID" value="NZ_JAEVLS010000003.1"/>
</dbReference>
<keyword evidence="3" id="KW-0328">Glycosyltransferase</keyword>
<dbReference type="CDD" id="cd06442">
    <property type="entry name" value="DPM1_like"/>
    <property type="match status" value="1"/>
</dbReference>
<keyword evidence="7 8" id="KW-0472">Membrane</keyword>
<keyword evidence="6 8" id="KW-1133">Transmembrane helix</keyword>
<reference evidence="11 12" key="1">
    <citation type="journal article" date="2021" name="Int. J. Syst. Evol. Microbiol.">
        <title>Steroidobacter gossypii sp. nov., isolated from soil of cotton cropping field.</title>
        <authorList>
            <person name="Huang R."/>
            <person name="Yang S."/>
            <person name="Zhen C."/>
            <person name="Liu W."/>
        </authorList>
    </citation>
    <scope>NUCLEOTIDE SEQUENCE [LARGE SCALE GENOMIC DNA]</scope>
    <source>
        <strain evidence="11 12">S1-65</strain>
    </source>
</reference>
<feature type="transmembrane region" description="Helical" evidence="8">
    <location>
        <begin position="337"/>
        <end position="356"/>
    </location>
</feature>
<dbReference type="InterPro" id="IPR007267">
    <property type="entry name" value="GtrA_DPMS_TM"/>
</dbReference>
<evidence type="ECO:0000256" key="8">
    <source>
        <dbReference type="SAM" id="Phobius"/>
    </source>
</evidence>
<dbReference type="Proteomes" id="UP000661077">
    <property type="component" value="Unassembled WGS sequence"/>
</dbReference>
<dbReference type="PANTHER" id="PTHR43398">
    <property type="entry name" value="DOLICHOL-PHOSPHATE MANNOSYLTRANSFERASE SUBUNIT 1"/>
    <property type="match status" value="1"/>
</dbReference>
<name>A0ABS1X013_9GAMM</name>
<dbReference type="InterPro" id="IPR001173">
    <property type="entry name" value="Glyco_trans_2-like"/>
</dbReference>
<comment type="caution">
    <text evidence="11">The sequence shown here is derived from an EMBL/GenBank/DDBJ whole genome shotgun (WGS) entry which is preliminary data.</text>
</comment>
<evidence type="ECO:0000256" key="7">
    <source>
        <dbReference type="ARBA" id="ARBA00023136"/>
    </source>
</evidence>
<comment type="similarity">
    <text evidence="2">Belongs to the glycosyltransferase 2 family.</text>
</comment>
<evidence type="ECO:0000256" key="5">
    <source>
        <dbReference type="ARBA" id="ARBA00022692"/>
    </source>
</evidence>
<keyword evidence="5 8" id="KW-0812">Transmembrane</keyword>
<evidence type="ECO:0000259" key="10">
    <source>
        <dbReference type="Pfam" id="PF04138"/>
    </source>
</evidence>
<comment type="subcellular location">
    <subcellularLocation>
        <location evidence="1">Membrane</location>
        <topology evidence="1">Multi-pass membrane protein</topology>
    </subcellularLocation>
</comment>
<dbReference type="Pfam" id="PF04138">
    <property type="entry name" value="GtrA_DPMS_TM"/>
    <property type="match status" value="1"/>
</dbReference>
<dbReference type="EMBL" id="JAEVLS010000003">
    <property type="protein sequence ID" value="MBM0106512.1"/>
    <property type="molecule type" value="Genomic_DNA"/>
</dbReference>
<sequence length="389" mass="42506">MQHTGPALSVIVPTFNEASNVEALVTRLAAILSDIEWEVIFVDDNSPDGTSSVVRRIGRNQPQVRCLQRIGRRGLSTACIEGMLASSAPYLAIMDCDFQHDPAVLRTMYGVLESGEAELVIGSRYAEGGGCGNWSRRRHQISRMGTAISKMLIGQDMKDPMSNFFALRRELFDEAASELSGLSFKILLDLLLTIRHPVRFCEIPITLGQRTAGESKFELVVAWEFAMLVADKTVGRYVPVRFLVMAGNGGALGAIFLGLFLVAHKGFGLTFFYAGVAAVTVSIIAGYQISNVLSYGDRRRHGLQWVRGLLTFILVSSIGAAANLVLANYLYSVGADWFVSAAAGTLLWLAWDFTGASPERWGLGRYLSVGRSQSSKTSVRSLARRRHSS</sequence>
<evidence type="ECO:0000256" key="3">
    <source>
        <dbReference type="ARBA" id="ARBA00022676"/>
    </source>
</evidence>
<evidence type="ECO:0000313" key="12">
    <source>
        <dbReference type="Proteomes" id="UP000661077"/>
    </source>
</evidence>
<feature type="transmembrane region" description="Helical" evidence="8">
    <location>
        <begin position="309"/>
        <end position="331"/>
    </location>
</feature>
<evidence type="ECO:0000259" key="9">
    <source>
        <dbReference type="Pfam" id="PF00535"/>
    </source>
</evidence>
<feature type="transmembrane region" description="Helical" evidence="8">
    <location>
        <begin position="269"/>
        <end position="289"/>
    </location>
</feature>
<evidence type="ECO:0000313" key="11">
    <source>
        <dbReference type="EMBL" id="MBM0106512.1"/>
    </source>
</evidence>
<dbReference type="Pfam" id="PF00535">
    <property type="entry name" value="Glycos_transf_2"/>
    <property type="match status" value="1"/>
</dbReference>
<organism evidence="11 12">
    <name type="scientific">Steroidobacter gossypii</name>
    <dbReference type="NCBI Taxonomy" id="2805490"/>
    <lineage>
        <taxon>Bacteria</taxon>
        <taxon>Pseudomonadati</taxon>
        <taxon>Pseudomonadota</taxon>
        <taxon>Gammaproteobacteria</taxon>
        <taxon>Steroidobacterales</taxon>
        <taxon>Steroidobacteraceae</taxon>
        <taxon>Steroidobacter</taxon>
    </lineage>
</organism>
<dbReference type="PANTHER" id="PTHR43398:SF1">
    <property type="entry name" value="DOLICHOL-PHOSPHATE MANNOSYLTRANSFERASE SUBUNIT 1"/>
    <property type="match status" value="1"/>
</dbReference>
<accession>A0ABS1X013</accession>
<dbReference type="SUPFAM" id="SSF53448">
    <property type="entry name" value="Nucleotide-diphospho-sugar transferases"/>
    <property type="match status" value="1"/>
</dbReference>
<evidence type="ECO:0000256" key="2">
    <source>
        <dbReference type="ARBA" id="ARBA00006739"/>
    </source>
</evidence>
<evidence type="ECO:0000256" key="1">
    <source>
        <dbReference type="ARBA" id="ARBA00004141"/>
    </source>
</evidence>
<evidence type="ECO:0000256" key="6">
    <source>
        <dbReference type="ARBA" id="ARBA00022989"/>
    </source>
</evidence>
<evidence type="ECO:0000256" key="4">
    <source>
        <dbReference type="ARBA" id="ARBA00022679"/>
    </source>
</evidence>
<proteinExistence type="inferred from homology"/>